<accession>A0A9E7KFN0</accession>
<organism evidence="2 3">
    <name type="scientific">Musa troglodytarum</name>
    <name type="common">fe'i banana</name>
    <dbReference type="NCBI Taxonomy" id="320322"/>
    <lineage>
        <taxon>Eukaryota</taxon>
        <taxon>Viridiplantae</taxon>
        <taxon>Streptophyta</taxon>
        <taxon>Embryophyta</taxon>
        <taxon>Tracheophyta</taxon>
        <taxon>Spermatophyta</taxon>
        <taxon>Magnoliopsida</taxon>
        <taxon>Liliopsida</taxon>
        <taxon>Zingiberales</taxon>
        <taxon>Musaceae</taxon>
        <taxon>Musa</taxon>
    </lineage>
</organism>
<keyword evidence="3" id="KW-1185">Reference proteome</keyword>
<evidence type="ECO:0000256" key="1">
    <source>
        <dbReference type="SAM" id="MobiDB-lite"/>
    </source>
</evidence>
<evidence type="ECO:0000313" key="2">
    <source>
        <dbReference type="EMBL" id="URE16402.1"/>
    </source>
</evidence>
<evidence type="ECO:0000313" key="3">
    <source>
        <dbReference type="Proteomes" id="UP001055439"/>
    </source>
</evidence>
<feature type="region of interest" description="Disordered" evidence="1">
    <location>
        <begin position="1"/>
        <end position="77"/>
    </location>
</feature>
<dbReference type="Proteomes" id="UP001055439">
    <property type="component" value="Chromosome 7"/>
</dbReference>
<protein>
    <submittedName>
        <fullName evidence="2">Uncharacterized protein</fullName>
    </submittedName>
</protein>
<dbReference type="AlphaFoldDB" id="A0A9E7KFN0"/>
<sequence>MGRHPSLTDGAVETDEPHRRHPRERGRRAGWASGPSSGRKSSLTDLPRTGQPPRCGVRGREKEQKMRAAGVLDPPLPPHFFRLKQLALGKRPSTGKPRHGKLHAHPSPTRIELESVTMCSTPPSL</sequence>
<gene>
    <name evidence="2" type="ORF">MUK42_03779</name>
</gene>
<proteinExistence type="predicted"/>
<feature type="compositionally biased region" description="Polar residues" evidence="1">
    <location>
        <begin position="34"/>
        <end position="44"/>
    </location>
</feature>
<name>A0A9E7KFN0_9LILI</name>
<dbReference type="EMBL" id="CP097509">
    <property type="protein sequence ID" value="URE16402.1"/>
    <property type="molecule type" value="Genomic_DNA"/>
</dbReference>
<feature type="compositionally biased region" description="Basic residues" evidence="1">
    <location>
        <begin position="19"/>
        <end position="28"/>
    </location>
</feature>
<reference evidence="2" key="1">
    <citation type="submission" date="2022-05" db="EMBL/GenBank/DDBJ databases">
        <title>The Musa troglodytarum L. genome provides insights into the mechanism of non-climacteric behaviour and enrichment of carotenoids.</title>
        <authorList>
            <person name="Wang J."/>
        </authorList>
    </citation>
    <scope>NUCLEOTIDE SEQUENCE</scope>
    <source>
        <tissue evidence="2">Leaf</tissue>
    </source>
</reference>